<dbReference type="InParanoid" id="A0A1E7FLR1"/>
<gene>
    <name evidence="2" type="ORF">FRACYDRAFT_237393</name>
</gene>
<feature type="compositionally biased region" description="Polar residues" evidence="1">
    <location>
        <begin position="288"/>
        <end position="297"/>
    </location>
</feature>
<feature type="region of interest" description="Disordered" evidence="1">
    <location>
        <begin position="98"/>
        <end position="125"/>
    </location>
</feature>
<evidence type="ECO:0000256" key="1">
    <source>
        <dbReference type="SAM" id="MobiDB-lite"/>
    </source>
</evidence>
<evidence type="ECO:0000313" key="3">
    <source>
        <dbReference type="Proteomes" id="UP000095751"/>
    </source>
</evidence>
<dbReference type="AlphaFoldDB" id="A0A1E7FLR1"/>
<dbReference type="Proteomes" id="UP000095751">
    <property type="component" value="Unassembled WGS sequence"/>
</dbReference>
<feature type="region of interest" description="Disordered" evidence="1">
    <location>
        <begin position="275"/>
        <end position="297"/>
    </location>
</feature>
<feature type="compositionally biased region" description="Low complexity" evidence="1">
    <location>
        <begin position="113"/>
        <end position="125"/>
    </location>
</feature>
<keyword evidence="3" id="KW-1185">Reference proteome</keyword>
<reference evidence="2 3" key="1">
    <citation type="submission" date="2016-09" db="EMBL/GenBank/DDBJ databases">
        <title>Extensive genetic diversity and differential bi-allelic expression allows diatom success in the polar Southern Ocean.</title>
        <authorList>
            <consortium name="DOE Joint Genome Institute"/>
            <person name="Mock T."/>
            <person name="Otillar R.P."/>
            <person name="Strauss J."/>
            <person name="Dupont C."/>
            <person name="Frickenhaus S."/>
            <person name="Maumus F."/>
            <person name="Mcmullan M."/>
            <person name="Sanges R."/>
            <person name="Schmutz J."/>
            <person name="Toseland A."/>
            <person name="Valas R."/>
            <person name="Veluchamy A."/>
            <person name="Ward B.J."/>
            <person name="Allen A."/>
            <person name="Barry K."/>
            <person name="Falciatore A."/>
            <person name="Ferrante M."/>
            <person name="Fortunato A.E."/>
            <person name="Gloeckner G."/>
            <person name="Gruber A."/>
            <person name="Hipkin R."/>
            <person name="Janech M."/>
            <person name="Kroth P."/>
            <person name="Leese F."/>
            <person name="Lindquist E."/>
            <person name="Lyon B.R."/>
            <person name="Martin J."/>
            <person name="Mayer C."/>
            <person name="Parker M."/>
            <person name="Quesneville H."/>
            <person name="Raymond J."/>
            <person name="Uhlig C."/>
            <person name="Valentin K.U."/>
            <person name="Worden A.Z."/>
            <person name="Armbrust E.V."/>
            <person name="Bowler C."/>
            <person name="Green B."/>
            <person name="Moulton V."/>
            <person name="Van Oosterhout C."/>
            <person name="Grigoriev I."/>
        </authorList>
    </citation>
    <scope>NUCLEOTIDE SEQUENCE [LARGE SCALE GENOMIC DNA]</scope>
    <source>
        <strain evidence="2 3">CCMP1102</strain>
    </source>
</reference>
<evidence type="ECO:0000313" key="2">
    <source>
        <dbReference type="EMBL" id="OEU19100.1"/>
    </source>
</evidence>
<sequence length="297" mass="33069">MAMQRFIQDLRLDLPLLSLDDGDYNIVLVSDNARVIKKSTSSTFSALRNNNKNEYDRWGTSCGSKSLNSKNRATPTAKAPVVDRGLHKRDSLEITKYHNATRNNRYNDNHQANSSSDRNFSWSSKNTIKEDPSAINKMINSNSKIYVNNNTRVVRQVIPSLLTTLSMSISALSFTSMSSSSSIENKMRGNNRNASLSKQHNMYDGNTKKADNVNVIGKLQRALGLGLGLGTIDGIKKKRKKRKKINTVLTRTKESAHVFPPANANYAQGYGRKFSQEKRVGKPLKSGLKSTPSTVKI</sequence>
<feature type="compositionally biased region" description="Polar residues" evidence="1">
    <location>
        <begin position="98"/>
        <end position="112"/>
    </location>
</feature>
<dbReference type="EMBL" id="KV784356">
    <property type="protein sequence ID" value="OEU19100.1"/>
    <property type="molecule type" value="Genomic_DNA"/>
</dbReference>
<feature type="region of interest" description="Disordered" evidence="1">
    <location>
        <begin position="61"/>
        <end position="80"/>
    </location>
</feature>
<dbReference type="KEGG" id="fcy:FRACYDRAFT_237393"/>
<protein>
    <submittedName>
        <fullName evidence="2">Uncharacterized protein</fullName>
    </submittedName>
</protein>
<organism evidence="2 3">
    <name type="scientific">Fragilariopsis cylindrus CCMP1102</name>
    <dbReference type="NCBI Taxonomy" id="635003"/>
    <lineage>
        <taxon>Eukaryota</taxon>
        <taxon>Sar</taxon>
        <taxon>Stramenopiles</taxon>
        <taxon>Ochrophyta</taxon>
        <taxon>Bacillariophyta</taxon>
        <taxon>Bacillariophyceae</taxon>
        <taxon>Bacillariophycidae</taxon>
        <taxon>Bacillariales</taxon>
        <taxon>Bacillariaceae</taxon>
        <taxon>Fragilariopsis</taxon>
    </lineage>
</organism>
<feature type="compositionally biased region" description="Polar residues" evidence="1">
    <location>
        <begin position="61"/>
        <end position="74"/>
    </location>
</feature>
<proteinExistence type="predicted"/>
<name>A0A1E7FLR1_9STRA</name>
<accession>A0A1E7FLR1</accession>